<evidence type="ECO:0000256" key="1">
    <source>
        <dbReference type="ARBA" id="ARBA00013263"/>
    </source>
</evidence>
<dbReference type="Proteomes" id="UP001260872">
    <property type="component" value="Unassembled WGS sequence"/>
</dbReference>
<dbReference type="InterPro" id="IPR011761">
    <property type="entry name" value="ATP-grasp"/>
</dbReference>
<sequence length="452" mass="47988">MQKLLIANRGEIAVRIIRTARRMGIATVAVCSEADADSLAVAEADEHVVIGPAPAPKSYLNQEAVLLAAAETHADAVHPGFGFLSENASFAQAVTEAGLVWVGPSAETIRLMGDKVAARAAAAQAGVPTLAGSEGPLDPDDDPLGLARRTGFPVVIKAAAGGGGRGIRVVEKESEFLSALDITRAEARASFGDDTVYLERFVPKARHVEVQLLGDGIRVVHLGDRDCSMQRRSQKVMEEAPAPGLPDHVRRTIAESSVRLAEACGYTGAGTVEFLYDPEREEAAFIEMNTRLQVEHPVTEEITGIDIVEHQLRVAAGEPLALEQESIRLSGHAFECRINAEDPSNGFFPSPGTISELRWPQSEAVRVDSGVTAGSVVAPFYDSMVAKLIVSGPDRESALERLRAALNGIVVEGISTTVPLHQALASLPELAEVAHHTKFIEDSGILTALEAS</sequence>
<dbReference type="EMBL" id="JAVKGT010000021">
    <property type="protein sequence ID" value="MDR5712236.1"/>
    <property type="molecule type" value="Genomic_DNA"/>
</dbReference>
<protein>
    <recommendedName>
        <fullName evidence="1">biotin carboxylase</fullName>
        <ecNumber evidence="1">6.3.4.14</ecNumber>
    </recommendedName>
</protein>
<keyword evidence="3 6" id="KW-0547">Nucleotide-binding</keyword>
<gene>
    <name evidence="9" type="ORF">RH857_08855</name>
</gene>
<dbReference type="SUPFAM" id="SSF51246">
    <property type="entry name" value="Rudiment single hybrid motif"/>
    <property type="match status" value="1"/>
</dbReference>
<dbReference type="InterPro" id="IPR005479">
    <property type="entry name" value="CPAse_ATP-bd"/>
</dbReference>
<evidence type="ECO:0000256" key="5">
    <source>
        <dbReference type="ARBA" id="ARBA00023267"/>
    </source>
</evidence>
<dbReference type="SUPFAM" id="SSF52440">
    <property type="entry name" value="PreATP-grasp domain"/>
    <property type="match status" value="1"/>
</dbReference>
<dbReference type="PROSITE" id="PS00866">
    <property type="entry name" value="CPSASE_1"/>
    <property type="match status" value="1"/>
</dbReference>
<dbReference type="SMART" id="SM00878">
    <property type="entry name" value="Biotin_carb_C"/>
    <property type="match status" value="1"/>
</dbReference>
<dbReference type="PROSITE" id="PS50975">
    <property type="entry name" value="ATP_GRASP"/>
    <property type="match status" value="1"/>
</dbReference>
<evidence type="ECO:0000256" key="4">
    <source>
        <dbReference type="ARBA" id="ARBA00022840"/>
    </source>
</evidence>
<evidence type="ECO:0000259" key="7">
    <source>
        <dbReference type="PROSITE" id="PS50975"/>
    </source>
</evidence>
<evidence type="ECO:0000256" key="6">
    <source>
        <dbReference type="PROSITE-ProRule" id="PRU00409"/>
    </source>
</evidence>
<feature type="domain" description="ATP-grasp" evidence="7">
    <location>
        <begin position="119"/>
        <end position="316"/>
    </location>
</feature>
<evidence type="ECO:0000256" key="2">
    <source>
        <dbReference type="ARBA" id="ARBA00022598"/>
    </source>
</evidence>
<dbReference type="Pfam" id="PF00289">
    <property type="entry name" value="Biotin_carb_N"/>
    <property type="match status" value="1"/>
</dbReference>
<dbReference type="EC" id="6.3.4.14" evidence="1"/>
<dbReference type="InterPro" id="IPR011764">
    <property type="entry name" value="Biotin_carboxylation_dom"/>
</dbReference>
<dbReference type="InterPro" id="IPR050856">
    <property type="entry name" value="Biotin_carboxylase_complex"/>
</dbReference>
<keyword evidence="2 9" id="KW-0436">Ligase</keyword>
<accession>A0ABU1FU96</accession>
<evidence type="ECO:0000256" key="3">
    <source>
        <dbReference type="ARBA" id="ARBA00022741"/>
    </source>
</evidence>
<reference evidence="10" key="1">
    <citation type="submission" date="2023-07" db="EMBL/GenBank/DDBJ databases">
        <title>Description of three actinobacteria isolated from air of manufacturing shop in a pharmaceutical factory.</title>
        <authorList>
            <person name="Zhang D.-F."/>
        </authorList>
    </citation>
    <scope>NUCLEOTIDE SEQUENCE [LARGE SCALE GENOMIC DNA]</scope>
    <source>
        <strain evidence="10">CCTCC AB 207010</strain>
    </source>
</reference>
<dbReference type="InterPro" id="IPR005481">
    <property type="entry name" value="BC-like_N"/>
</dbReference>
<name>A0ABU1FU96_9MICC</name>
<evidence type="ECO:0000313" key="10">
    <source>
        <dbReference type="Proteomes" id="UP001260872"/>
    </source>
</evidence>
<dbReference type="InterPro" id="IPR005482">
    <property type="entry name" value="Biotin_COase_C"/>
</dbReference>
<keyword evidence="5" id="KW-0092">Biotin</keyword>
<dbReference type="InterPro" id="IPR011054">
    <property type="entry name" value="Rudment_hybrid_motif"/>
</dbReference>
<keyword evidence="10" id="KW-1185">Reference proteome</keyword>
<dbReference type="NCBIfam" id="NF006367">
    <property type="entry name" value="PRK08591.1"/>
    <property type="match status" value="1"/>
</dbReference>
<dbReference type="Pfam" id="PF02785">
    <property type="entry name" value="Biotin_carb_C"/>
    <property type="match status" value="1"/>
</dbReference>
<evidence type="ECO:0000259" key="8">
    <source>
        <dbReference type="PROSITE" id="PS50979"/>
    </source>
</evidence>
<feature type="domain" description="Biotin carboxylation" evidence="8">
    <location>
        <begin position="1"/>
        <end position="445"/>
    </location>
</feature>
<dbReference type="SUPFAM" id="SSF56059">
    <property type="entry name" value="Glutathione synthetase ATP-binding domain-like"/>
    <property type="match status" value="1"/>
</dbReference>
<dbReference type="RefSeq" id="WP_310537617.1">
    <property type="nucleotide sequence ID" value="NZ_BAAAOC010000086.1"/>
</dbReference>
<dbReference type="GO" id="GO:0003989">
    <property type="term" value="F:acetyl-CoA carboxylase activity"/>
    <property type="evidence" value="ECO:0007669"/>
    <property type="project" value="UniProtKB-EC"/>
</dbReference>
<comment type="caution">
    <text evidence="9">The sequence shown here is derived from an EMBL/GenBank/DDBJ whole genome shotgun (WGS) entry which is preliminary data.</text>
</comment>
<proteinExistence type="predicted"/>
<dbReference type="PROSITE" id="PS00867">
    <property type="entry name" value="CPSASE_2"/>
    <property type="match status" value="1"/>
</dbReference>
<dbReference type="PANTHER" id="PTHR18866:SF33">
    <property type="entry name" value="METHYLCROTONOYL-COA CARBOXYLASE SUBUNIT ALPHA, MITOCHONDRIAL-RELATED"/>
    <property type="match status" value="1"/>
</dbReference>
<dbReference type="InterPro" id="IPR016185">
    <property type="entry name" value="PreATP-grasp_dom_sf"/>
</dbReference>
<evidence type="ECO:0000313" key="9">
    <source>
        <dbReference type="EMBL" id="MDR5712236.1"/>
    </source>
</evidence>
<organism evidence="9 10">
    <name type="scientific">Nesterenkonia flava</name>
    <dbReference type="NCBI Taxonomy" id="469799"/>
    <lineage>
        <taxon>Bacteria</taxon>
        <taxon>Bacillati</taxon>
        <taxon>Actinomycetota</taxon>
        <taxon>Actinomycetes</taxon>
        <taxon>Micrococcales</taxon>
        <taxon>Micrococcaceae</taxon>
        <taxon>Nesterenkonia</taxon>
    </lineage>
</organism>
<dbReference type="PANTHER" id="PTHR18866">
    <property type="entry name" value="CARBOXYLASE:PYRUVATE/ACETYL-COA/PROPIONYL-COA CARBOXYLASE"/>
    <property type="match status" value="1"/>
</dbReference>
<dbReference type="PROSITE" id="PS50979">
    <property type="entry name" value="BC"/>
    <property type="match status" value="1"/>
</dbReference>
<dbReference type="Gene3D" id="3.30.470.20">
    <property type="entry name" value="ATP-grasp fold, B domain"/>
    <property type="match status" value="1"/>
</dbReference>
<dbReference type="Pfam" id="PF02786">
    <property type="entry name" value="CPSase_L_D2"/>
    <property type="match status" value="1"/>
</dbReference>
<keyword evidence="4 6" id="KW-0067">ATP-binding</keyword>